<accession>A0ABW2TRY8</accession>
<name>A0ABW2TRY8_9PSEU</name>
<protein>
    <submittedName>
        <fullName evidence="1">Uncharacterized protein</fullName>
    </submittedName>
</protein>
<dbReference type="EMBL" id="JBHTEY010000004">
    <property type="protein sequence ID" value="MFC7616605.1"/>
    <property type="molecule type" value="Genomic_DNA"/>
</dbReference>
<keyword evidence="2" id="KW-1185">Reference proteome</keyword>
<reference evidence="2" key="1">
    <citation type="journal article" date="2019" name="Int. J. Syst. Evol. Microbiol.">
        <title>The Global Catalogue of Microorganisms (GCM) 10K type strain sequencing project: providing services to taxonomists for standard genome sequencing and annotation.</title>
        <authorList>
            <consortium name="The Broad Institute Genomics Platform"/>
            <consortium name="The Broad Institute Genome Sequencing Center for Infectious Disease"/>
            <person name="Wu L."/>
            <person name="Ma J."/>
        </authorList>
    </citation>
    <scope>NUCLEOTIDE SEQUENCE [LARGE SCALE GENOMIC DNA]</scope>
    <source>
        <strain evidence="2">JCM 17695</strain>
    </source>
</reference>
<sequence>MAHACPAAAVSTATAPAGLVPAPNAAVPGALTDAAGLASRTSMPGRDAVAPTVRNALSRAPSPSAVDALARISAARRPRRARCR</sequence>
<evidence type="ECO:0000313" key="1">
    <source>
        <dbReference type="EMBL" id="MFC7616605.1"/>
    </source>
</evidence>
<gene>
    <name evidence="1" type="ORF">ACFQV2_27245</name>
</gene>
<proteinExistence type="predicted"/>
<dbReference type="Proteomes" id="UP001596512">
    <property type="component" value="Unassembled WGS sequence"/>
</dbReference>
<evidence type="ECO:0000313" key="2">
    <source>
        <dbReference type="Proteomes" id="UP001596512"/>
    </source>
</evidence>
<organism evidence="1 2">
    <name type="scientific">Actinokineospora soli</name>
    <dbReference type="NCBI Taxonomy" id="1048753"/>
    <lineage>
        <taxon>Bacteria</taxon>
        <taxon>Bacillati</taxon>
        <taxon>Actinomycetota</taxon>
        <taxon>Actinomycetes</taxon>
        <taxon>Pseudonocardiales</taxon>
        <taxon>Pseudonocardiaceae</taxon>
        <taxon>Actinokineospora</taxon>
    </lineage>
</organism>
<comment type="caution">
    <text evidence="1">The sequence shown here is derived from an EMBL/GenBank/DDBJ whole genome shotgun (WGS) entry which is preliminary data.</text>
</comment>